<accession>A0ABV7G6J5</accession>
<feature type="domain" description="OmpA-like" evidence="2">
    <location>
        <begin position="317"/>
        <end position="441"/>
    </location>
</feature>
<dbReference type="Proteomes" id="UP001595593">
    <property type="component" value="Unassembled WGS sequence"/>
</dbReference>
<evidence type="ECO:0000313" key="3">
    <source>
        <dbReference type="EMBL" id="MFC3126622.1"/>
    </source>
</evidence>
<gene>
    <name evidence="3" type="ORF">ACFOD4_16275</name>
</gene>
<dbReference type="RefSeq" id="WP_379598068.1">
    <property type="nucleotide sequence ID" value="NZ_JBHRTN010000018.1"/>
</dbReference>
<evidence type="ECO:0000259" key="2">
    <source>
        <dbReference type="PROSITE" id="PS51123"/>
    </source>
</evidence>
<dbReference type="SUPFAM" id="SSF103088">
    <property type="entry name" value="OmpA-like"/>
    <property type="match status" value="1"/>
</dbReference>
<dbReference type="InterPro" id="IPR006665">
    <property type="entry name" value="OmpA-like"/>
</dbReference>
<proteinExistence type="predicted"/>
<evidence type="ECO:0000313" key="4">
    <source>
        <dbReference type="Proteomes" id="UP001595593"/>
    </source>
</evidence>
<reference evidence="4" key="1">
    <citation type="journal article" date="2019" name="Int. J. Syst. Evol. Microbiol.">
        <title>The Global Catalogue of Microorganisms (GCM) 10K type strain sequencing project: providing services to taxonomists for standard genome sequencing and annotation.</title>
        <authorList>
            <consortium name="The Broad Institute Genomics Platform"/>
            <consortium name="The Broad Institute Genome Sequencing Center for Infectious Disease"/>
            <person name="Wu L."/>
            <person name="Ma J."/>
        </authorList>
    </citation>
    <scope>NUCLEOTIDE SEQUENCE [LARGE SCALE GENOMIC DNA]</scope>
    <source>
        <strain evidence="4">KCTC 52094</strain>
    </source>
</reference>
<evidence type="ECO:0000256" key="1">
    <source>
        <dbReference type="PROSITE-ProRule" id="PRU00473"/>
    </source>
</evidence>
<name>A0ABV7G6J5_9PROT</name>
<sequence length="447" mass="48057">MQTRTSCAKGAADRPAWSRGALLRGFWRAPVLAASLGVGLLAGCALPGGQGGSTRAGVELPMRVADAPKPSREAQSLDDAVRDLTVSLFDRARIDPPTGSGRYDLVIDPLIDRATGSQNTTTRGMETRMAEIVRTRYPDFALRPFGTESLAQQPIVLMGAITAVAGPGIIPASSNARPGTYRIWAVLGDLRTGKVVSHETAWVRAENVDPTPTAFFRDSPAWAAETITEAYLQTCARDPGEPIDPRYLEALQAQAQLADGIRAYEAGRYEAALVSYEAAAAQPGGDALKARNGAYLSNRAMGRADAAEQAFGRVVDYGLDHGTLAVKFLFRPGTTAFWPNREISGDYPMWLRQIAERSAPRNICLDLNGHASPTGATAWNERLSLGRAQTVRQELVEQRPVLAQRTEAQGLGASMPLIGTGTDDLTDALDRRVEFITEACPIRQAAR</sequence>
<keyword evidence="1" id="KW-0472">Membrane</keyword>
<organism evidence="3 4">
    <name type="scientific">Teichococcus globiformis</name>
    <dbReference type="NCBI Taxonomy" id="2307229"/>
    <lineage>
        <taxon>Bacteria</taxon>
        <taxon>Pseudomonadati</taxon>
        <taxon>Pseudomonadota</taxon>
        <taxon>Alphaproteobacteria</taxon>
        <taxon>Acetobacterales</taxon>
        <taxon>Roseomonadaceae</taxon>
        <taxon>Roseomonas</taxon>
    </lineage>
</organism>
<dbReference type="PROSITE" id="PS51123">
    <property type="entry name" value="OMPA_2"/>
    <property type="match status" value="1"/>
</dbReference>
<dbReference type="InterPro" id="IPR036737">
    <property type="entry name" value="OmpA-like_sf"/>
</dbReference>
<protein>
    <submittedName>
        <fullName evidence="3">OmpA family protein</fullName>
    </submittedName>
</protein>
<dbReference type="Gene3D" id="3.30.1330.60">
    <property type="entry name" value="OmpA-like domain"/>
    <property type="match status" value="1"/>
</dbReference>
<comment type="caution">
    <text evidence="3">The sequence shown here is derived from an EMBL/GenBank/DDBJ whole genome shotgun (WGS) entry which is preliminary data.</text>
</comment>
<dbReference type="EMBL" id="JBHRTN010000018">
    <property type="protein sequence ID" value="MFC3126622.1"/>
    <property type="molecule type" value="Genomic_DNA"/>
</dbReference>
<keyword evidence="4" id="KW-1185">Reference proteome</keyword>